<dbReference type="Pfam" id="PF00132">
    <property type="entry name" value="Hexapep"/>
    <property type="match status" value="1"/>
</dbReference>
<dbReference type="EMBL" id="JABANN010000766">
    <property type="protein sequence ID" value="KAF4653906.1"/>
    <property type="molecule type" value="Genomic_DNA"/>
</dbReference>
<comment type="similarity">
    <text evidence="1">Belongs to the transferase hexapeptide repeat family.</text>
</comment>
<evidence type="ECO:0000313" key="5">
    <source>
        <dbReference type="Proteomes" id="UP000572268"/>
    </source>
</evidence>
<feature type="domain" description="Maltose/galactoside acetyltransferase" evidence="3">
    <location>
        <begin position="12"/>
        <end position="69"/>
    </location>
</feature>
<evidence type="ECO:0000256" key="1">
    <source>
        <dbReference type="ARBA" id="ARBA00007274"/>
    </source>
</evidence>
<dbReference type="InterPro" id="IPR024688">
    <property type="entry name" value="Mac_dom"/>
</dbReference>
<sequence length="229" mass="25302">MSLKIISDEDNRERMTRGELYLPMKEGLIRLRAKAKKWCREYNATDDDAPDFIQVRERLLKDALGSCGKGAFIEPPFRCDYAFNIHIGDGFYANYDLVILDACPVRIGNNVFFGPGVHLYAVNHPRAVSARTHFIEDGAPITIGDDAWIGGRTVVLPGVTIGTGCIIGAGSVVTKVMQHRLMPVHRLSQDIPAGMIAAGNPCKAIREAPDEPTEEEKRFLADNNISYVT</sequence>
<keyword evidence="2" id="KW-0808">Transferase</keyword>
<dbReference type="PANTHER" id="PTHR23416">
    <property type="entry name" value="SIALIC ACID SYNTHASE-RELATED"/>
    <property type="match status" value="1"/>
</dbReference>
<dbReference type="Gene3D" id="2.160.10.10">
    <property type="entry name" value="Hexapeptide repeat proteins"/>
    <property type="match status" value="1"/>
</dbReference>
<dbReference type="CDD" id="cd03357">
    <property type="entry name" value="LbH_MAT_GAT"/>
    <property type="match status" value="1"/>
</dbReference>
<dbReference type="GO" id="GO:0008374">
    <property type="term" value="F:O-acyltransferase activity"/>
    <property type="evidence" value="ECO:0007669"/>
    <property type="project" value="TreeGrafter"/>
</dbReference>
<dbReference type="GO" id="GO:0016407">
    <property type="term" value="F:acetyltransferase activity"/>
    <property type="evidence" value="ECO:0007669"/>
    <property type="project" value="InterPro"/>
</dbReference>
<dbReference type="Pfam" id="PF12464">
    <property type="entry name" value="Mac"/>
    <property type="match status" value="1"/>
</dbReference>
<gene>
    <name evidence="4" type="ORF">FOL46_008951</name>
</gene>
<dbReference type="InterPro" id="IPR011004">
    <property type="entry name" value="Trimer_LpxA-like_sf"/>
</dbReference>
<organism evidence="4 5">
    <name type="scientific">Perkinsus olseni</name>
    <name type="common">Perkinsus atlanticus</name>
    <dbReference type="NCBI Taxonomy" id="32597"/>
    <lineage>
        <taxon>Eukaryota</taxon>
        <taxon>Sar</taxon>
        <taxon>Alveolata</taxon>
        <taxon>Perkinsozoa</taxon>
        <taxon>Perkinsea</taxon>
        <taxon>Perkinsida</taxon>
        <taxon>Perkinsidae</taxon>
        <taxon>Perkinsus</taxon>
    </lineage>
</organism>
<dbReference type="InterPro" id="IPR001451">
    <property type="entry name" value="Hexapep"/>
</dbReference>
<evidence type="ECO:0000313" key="4">
    <source>
        <dbReference type="EMBL" id="KAF4653906.1"/>
    </source>
</evidence>
<dbReference type="Proteomes" id="UP000572268">
    <property type="component" value="Unassembled WGS sequence"/>
</dbReference>
<protein>
    <recommendedName>
        <fullName evidence="3">Maltose/galactoside acetyltransferase domain-containing protein</fullName>
    </recommendedName>
</protein>
<dbReference type="SUPFAM" id="SSF51161">
    <property type="entry name" value="Trimeric LpxA-like enzymes"/>
    <property type="match status" value="1"/>
</dbReference>
<dbReference type="InterPro" id="IPR051159">
    <property type="entry name" value="Hexapeptide_acetyltransf"/>
</dbReference>
<dbReference type="SMART" id="SM01266">
    <property type="entry name" value="Mac"/>
    <property type="match status" value="1"/>
</dbReference>
<accession>A0A7J6L4M0</accession>
<proteinExistence type="inferred from homology"/>
<comment type="caution">
    <text evidence="4">The sequence shown here is derived from an EMBL/GenBank/DDBJ whole genome shotgun (WGS) entry which is preliminary data.</text>
</comment>
<evidence type="ECO:0000256" key="2">
    <source>
        <dbReference type="ARBA" id="ARBA00022679"/>
    </source>
</evidence>
<evidence type="ECO:0000259" key="3">
    <source>
        <dbReference type="SMART" id="SM01266"/>
    </source>
</evidence>
<dbReference type="PANTHER" id="PTHR23416:SF23">
    <property type="entry name" value="ACETYLTRANSFERASE C18B11.09C-RELATED"/>
    <property type="match status" value="1"/>
</dbReference>
<reference evidence="4 5" key="1">
    <citation type="submission" date="2020-04" db="EMBL/GenBank/DDBJ databases">
        <title>Perkinsus olseni comparative genomics.</title>
        <authorList>
            <person name="Bogema D.R."/>
        </authorList>
    </citation>
    <scope>NUCLEOTIDE SEQUENCE [LARGE SCALE GENOMIC DNA]</scope>
    <source>
        <strain evidence="4">ATCC PRA-31</strain>
    </source>
</reference>
<name>A0A7J6L4M0_PEROL</name>
<dbReference type="AlphaFoldDB" id="A0A7J6L4M0"/>